<organism evidence="2 3">
    <name type="scientific">Rangifer tarandus platyrhynchus</name>
    <name type="common">Svalbard reindeer</name>
    <dbReference type="NCBI Taxonomy" id="3082113"/>
    <lineage>
        <taxon>Eukaryota</taxon>
        <taxon>Metazoa</taxon>
        <taxon>Chordata</taxon>
        <taxon>Craniata</taxon>
        <taxon>Vertebrata</taxon>
        <taxon>Euteleostomi</taxon>
        <taxon>Mammalia</taxon>
        <taxon>Eutheria</taxon>
        <taxon>Laurasiatheria</taxon>
        <taxon>Artiodactyla</taxon>
        <taxon>Ruminantia</taxon>
        <taxon>Pecora</taxon>
        <taxon>Cervidae</taxon>
        <taxon>Odocoileinae</taxon>
        <taxon>Rangifer</taxon>
    </lineage>
</organism>
<proteinExistence type="predicted"/>
<name>A0ABN8ZV70_RANTA</name>
<reference evidence="2" key="1">
    <citation type="submission" date="2023-04" db="EMBL/GenBank/DDBJ databases">
        <authorList>
            <consortium name="ELIXIR-Norway"/>
        </authorList>
    </citation>
    <scope>NUCLEOTIDE SEQUENCE [LARGE SCALE GENOMIC DNA]</scope>
</reference>
<evidence type="ECO:0000313" key="2">
    <source>
        <dbReference type="EMBL" id="CAI9177833.1"/>
    </source>
</evidence>
<feature type="region of interest" description="Disordered" evidence="1">
    <location>
        <begin position="24"/>
        <end position="52"/>
    </location>
</feature>
<evidence type="ECO:0000256" key="1">
    <source>
        <dbReference type="SAM" id="MobiDB-lite"/>
    </source>
</evidence>
<evidence type="ECO:0000313" key="3">
    <source>
        <dbReference type="Proteomes" id="UP001176941"/>
    </source>
</evidence>
<sequence>MQLLFGGSPTGRGFVISQPFVFSPRGSLPSQKPRARAGIPGPSGGTEAGAEQKLEPGVRAWRGAELSAPILPTLRSLPIAHQPRAQRKMAARSAADSHVSRQYRRTPPPPLAESRTPRDAQP</sequence>
<accession>A0ABN8ZV70</accession>
<keyword evidence="3" id="KW-1185">Reference proteome</keyword>
<gene>
    <name evidence="2" type="ORF">MRATA1EN1_LOCUS26795</name>
</gene>
<protein>
    <submittedName>
        <fullName evidence="2">Uncharacterized protein</fullName>
    </submittedName>
</protein>
<dbReference type="Proteomes" id="UP001176941">
    <property type="component" value="Chromosome 7"/>
</dbReference>
<dbReference type="EMBL" id="OX459943">
    <property type="protein sequence ID" value="CAI9177833.1"/>
    <property type="molecule type" value="Genomic_DNA"/>
</dbReference>
<feature type="region of interest" description="Disordered" evidence="1">
    <location>
        <begin position="76"/>
        <end position="122"/>
    </location>
</feature>